<dbReference type="EMBL" id="BROD01000001">
    <property type="protein sequence ID" value="GKX65492.1"/>
    <property type="molecule type" value="Genomic_DNA"/>
</dbReference>
<name>A0ACB5R8Y0_9CLOT</name>
<comment type="caution">
    <text evidence="1">The sequence shown here is derived from an EMBL/GenBank/DDBJ whole genome shotgun (WGS) entry which is preliminary data.</text>
</comment>
<proteinExistence type="predicted"/>
<organism evidence="1 2">
    <name type="scientific">Inconstantimicrobium mannanitabidum</name>
    <dbReference type="NCBI Taxonomy" id="1604901"/>
    <lineage>
        <taxon>Bacteria</taxon>
        <taxon>Bacillati</taxon>
        <taxon>Bacillota</taxon>
        <taxon>Clostridia</taxon>
        <taxon>Eubacteriales</taxon>
        <taxon>Clostridiaceae</taxon>
        <taxon>Inconstantimicrobium</taxon>
    </lineage>
</organism>
<reference evidence="1" key="1">
    <citation type="journal article" date="2025" name="Int. J. Syst. Evol. Microbiol.">
        <title>Inconstantimicrobium mannanitabidum sp. nov., a novel member of the family Clostridiaceae isolated from anoxic soil under the treatment of reductive soil disinfestation.</title>
        <authorList>
            <person name="Ueki A."/>
            <person name="Tonouchi A."/>
            <person name="Honma S."/>
            <person name="Kaku N."/>
            <person name="Ueki K."/>
        </authorList>
    </citation>
    <scope>NUCLEOTIDE SEQUENCE</scope>
    <source>
        <strain evidence="1">TW13</strain>
    </source>
</reference>
<gene>
    <name evidence="1" type="ORF">rsdtw13_07500</name>
</gene>
<accession>A0ACB5R8Y0</accession>
<protein>
    <submittedName>
        <fullName evidence="1">Uncharacterized protein</fullName>
    </submittedName>
</protein>
<keyword evidence="2" id="KW-1185">Reference proteome</keyword>
<evidence type="ECO:0000313" key="1">
    <source>
        <dbReference type="EMBL" id="GKX65492.1"/>
    </source>
</evidence>
<evidence type="ECO:0000313" key="2">
    <source>
        <dbReference type="Proteomes" id="UP001058074"/>
    </source>
</evidence>
<dbReference type="Proteomes" id="UP001058074">
    <property type="component" value="Unassembled WGS sequence"/>
</dbReference>
<sequence length="238" mass="25487">MSDFMDAAKTYATGTSRATTRGTPIRKPGEDMDKNAFLKILSAELSNQDPTNNQDSTQYVAQLAQFSSLEQMQNMTSTMTNSSYNSLLGKAVTLKETDPAGNPISGIIRAVTNSGNTHTISVEYNNNGQNAVKDFDVSDIKSTLYPRDYTLDGISNIYGNSTFSLATSFIGKNIEAADTDANGKSISYSGTVIGAVKDNGVVKVNVKLSGSTEIKQFTLDKINKVELPSDTTSKSTGN</sequence>